<dbReference type="InterPro" id="IPR008972">
    <property type="entry name" value="Cupredoxin"/>
</dbReference>
<dbReference type="PROSITE" id="PS50857">
    <property type="entry name" value="COX2_CUA"/>
    <property type="match status" value="1"/>
</dbReference>
<protein>
    <submittedName>
        <fullName evidence="5">Cytochrome c oxidase (B(O/a)3-type) chain II</fullName>
        <ecNumber evidence="5">1.9.3.1</ecNumber>
    </submittedName>
</protein>
<dbReference type="InterPro" id="IPR002429">
    <property type="entry name" value="CcO_II-like_C"/>
</dbReference>
<keyword evidence="3" id="KW-0186">Copper</keyword>
<dbReference type="EC" id="1.9.3.1" evidence="5"/>
<keyword evidence="2" id="KW-0479">Metal-binding</keyword>
<evidence type="ECO:0000256" key="1">
    <source>
        <dbReference type="ARBA" id="ARBA00004196"/>
    </source>
</evidence>
<dbReference type="PANTHER" id="PTHR42838:SF2">
    <property type="entry name" value="NITROUS-OXIDE REDUCTASE"/>
    <property type="match status" value="1"/>
</dbReference>
<feature type="domain" description="Cytochrome oxidase subunit II copper A binding" evidence="4">
    <location>
        <begin position="4"/>
        <end position="95"/>
    </location>
</feature>
<dbReference type="GO" id="GO:0030313">
    <property type="term" value="C:cell envelope"/>
    <property type="evidence" value="ECO:0007669"/>
    <property type="project" value="UniProtKB-SubCell"/>
</dbReference>
<dbReference type="InterPro" id="IPR051403">
    <property type="entry name" value="NosZ/Cyto_c_oxidase_sub2"/>
</dbReference>
<dbReference type="Gene3D" id="2.60.40.420">
    <property type="entry name" value="Cupredoxins - blue copper proteins"/>
    <property type="match status" value="1"/>
</dbReference>
<reference evidence="5" key="1">
    <citation type="submission" date="2018-06" db="EMBL/GenBank/DDBJ databases">
        <authorList>
            <person name="Zhirakovskaya E."/>
        </authorList>
    </citation>
    <scope>NUCLEOTIDE SEQUENCE</scope>
</reference>
<accession>A0A3B0YL51</accession>
<evidence type="ECO:0000313" key="5">
    <source>
        <dbReference type="EMBL" id="VAW81625.1"/>
    </source>
</evidence>
<comment type="subcellular location">
    <subcellularLocation>
        <location evidence="1">Cell envelope</location>
    </subcellularLocation>
</comment>
<dbReference type="SUPFAM" id="SSF49503">
    <property type="entry name" value="Cupredoxins"/>
    <property type="match status" value="1"/>
</dbReference>
<dbReference type="GO" id="GO:0005507">
    <property type="term" value="F:copper ion binding"/>
    <property type="evidence" value="ECO:0007669"/>
    <property type="project" value="InterPro"/>
</dbReference>
<name>A0A3B0YL51_9ZZZZ</name>
<dbReference type="Pfam" id="PF00116">
    <property type="entry name" value="COX2"/>
    <property type="match status" value="1"/>
</dbReference>
<evidence type="ECO:0000256" key="2">
    <source>
        <dbReference type="ARBA" id="ARBA00022723"/>
    </source>
</evidence>
<evidence type="ECO:0000256" key="3">
    <source>
        <dbReference type="ARBA" id="ARBA00023008"/>
    </source>
</evidence>
<organism evidence="5">
    <name type="scientific">hydrothermal vent metagenome</name>
    <dbReference type="NCBI Taxonomy" id="652676"/>
    <lineage>
        <taxon>unclassified sequences</taxon>
        <taxon>metagenomes</taxon>
        <taxon>ecological metagenomes</taxon>
    </lineage>
</organism>
<dbReference type="GO" id="GO:0016020">
    <property type="term" value="C:membrane"/>
    <property type="evidence" value="ECO:0007669"/>
    <property type="project" value="InterPro"/>
</dbReference>
<dbReference type="CDD" id="cd13917">
    <property type="entry name" value="CuRO_HCO_II_like_4"/>
    <property type="match status" value="1"/>
</dbReference>
<dbReference type="GO" id="GO:0016491">
    <property type="term" value="F:oxidoreductase activity"/>
    <property type="evidence" value="ECO:0007669"/>
    <property type="project" value="UniProtKB-KW"/>
</dbReference>
<dbReference type="AlphaFoldDB" id="A0A3B0YL51"/>
<evidence type="ECO:0000259" key="4">
    <source>
        <dbReference type="PROSITE" id="PS50857"/>
    </source>
</evidence>
<dbReference type="PANTHER" id="PTHR42838">
    <property type="entry name" value="CYTOCHROME C OXIDASE SUBUNIT II"/>
    <property type="match status" value="1"/>
</dbReference>
<sequence>MAPPAGSDVYMLARLWQWWPILELEKGKTYRLHLSSMDWQHGFSLQPVNINMQVLPGYEMVLNITPDVAGEYGVICNEYCGIGHSTMLGRIYVKE</sequence>
<dbReference type="GO" id="GO:0004129">
    <property type="term" value="F:cytochrome-c oxidase activity"/>
    <property type="evidence" value="ECO:0007669"/>
    <property type="project" value="InterPro"/>
</dbReference>
<dbReference type="EMBL" id="UOFM01000414">
    <property type="protein sequence ID" value="VAW81625.1"/>
    <property type="molecule type" value="Genomic_DNA"/>
</dbReference>
<keyword evidence="5" id="KW-0560">Oxidoreductase</keyword>
<gene>
    <name evidence="5" type="ORF">MNBD_GAMMA14-1145</name>
</gene>
<proteinExistence type="predicted"/>